<gene>
    <name evidence="4" type="ordered locus">Anacy_4519</name>
</gene>
<dbReference type="eggNOG" id="COG0236">
    <property type="taxonomic scope" value="Bacteria"/>
</dbReference>
<keyword evidence="5" id="KW-1185">Reference proteome</keyword>
<dbReference type="InterPro" id="IPR006162">
    <property type="entry name" value="Ppantetheine_attach_site"/>
</dbReference>
<dbReference type="InterPro" id="IPR020806">
    <property type="entry name" value="PKS_PP-bd"/>
</dbReference>
<reference evidence="5" key="1">
    <citation type="journal article" date="2013" name="Proc. Natl. Acad. Sci. U.S.A.">
        <title>Improving the coverage of the cyanobacterial phylum using diversity-driven genome sequencing.</title>
        <authorList>
            <person name="Shih P.M."/>
            <person name="Wu D."/>
            <person name="Latifi A."/>
            <person name="Axen S.D."/>
            <person name="Fewer D.P."/>
            <person name="Talla E."/>
            <person name="Calteau A."/>
            <person name="Cai F."/>
            <person name="Tandeau de Marsac N."/>
            <person name="Rippka R."/>
            <person name="Herdman M."/>
            <person name="Sivonen K."/>
            <person name="Coursin T."/>
            <person name="Laurent T."/>
            <person name="Goodwin L."/>
            <person name="Nolan M."/>
            <person name="Davenport K.W."/>
            <person name="Han C.S."/>
            <person name="Rubin E.M."/>
            <person name="Eisen J.A."/>
            <person name="Woyke T."/>
            <person name="Gugger M."/>
            <person name="Kerfeld C.A."/>
        </authorList>
    </citation>
    <scope>NUCLEOTIDE SEQUENCE [LARGE SCALE GENOMIC DNA]</scope>
    <source>
        <strain evidence="5">ATCC 27899 / PCC 7122</strain>
    </source>
</reference>
<dbReference type="RefSeq" id="WP_015216490.1">
    <property type="nucleotide sequence ID" value="NC_019771.1"/>
</dbReference>
<dbReference type="InterPro" id="IPR009081">
    <property type="entry name" value="PP-bd_ACP"/>
</dbReference>
<evidence type="ECO:0000256" key="1">
    <source>
        <dbReference type="ARBA" id="ARBA00022450"/>
    </source>
</evidence>
<dbReference type="GO" id="GO:0031177">
    <property type="term" value="F:phosphopantetheine binding"/>
    <property type="evidence" value="ECO:0007669"/>
    <property type="project" value="InterPro"/>
</dbReference>
<accession>K9ZM61</accession>
<dbReference type="SMART" id="SM01294">
    <property type="entry name" value="PKS_PP_betabranch"/>
    <property type="match status" value="1"/>
</dbReference>
<feature type="domain" description="Carrier" evidence="3">
    <location>
        <begin position="15"/>
        <end position="92"/>
    </location>
</feature>
<sequence>MMQVQNSNSKLNTLNAVDTIQGWLVNQIATQLGINAQTIKVTEPLTRYGLDSIDSVTIVGDMEDWLDAELPSTLLWDYPTIEKAAQYLVNELSVLPSATTVTKAAAVASKPKEETTIQGKGWGGIWSKISGS</sequence>
<organism evidence="4 5">
    <name type="scientific">Anabaena cylindrica (strain ATCC 27899 / PCC 7122)</name>
    <dbReference type="NCBI Taxonomy" id="272123"/>
    <lineage>
        <taxon>Bacteria</taxon>
        <taxon>Bacillati</taxon>
        <taxon>Cyanobacteriota</taxon>
        <taxon>Cyanophyceae</taxon>
        <taxon>Nostocales</taxon>
        <taxon>Nostocaceae</taxon>
        <taxon>Anabaena</taxon>
    </lineage>
</organism>
<evidence type="ECO:0000259" key="3">
    <source>
        <dbReference type="PROSITE" id="PS50075"/>
    </source>
</evidence>
<dbReference type="STRING" id="272123.Anacy_4519"/>
<dbReference type="SUPFAM" id="SSF47336">
    <property type="entry name" value="ACP-like"/>
    <property type="match status" value="1"/>
</dbReference>
<dbReference type="AlphaFoldDB" id="K9ZM61"/>
<dbReference type="EMBL" id="CP003659">
    <property type="protein sequence ID" value="AFZ59874.1"/>
    <property type="molecule type" value="Genomic_DNA"/>
</dbReference>
<dbReference type="SMART" id="SM00823">
    <property type="entry name" value="PKS_PP"/>
    <property type="match status" value="1"/>
</dbReference>
<keyword evidence="2" id="KW-0597">Phosphoprotein</keyword>
<dbReference type="HOGENOM" id="CLU_157807_0_0_3"/>
<evidence type="ECO:0000313" key="4">
    <source>
        <dbReference type="EMBL" id="AFZ59874.1"/>
    </source>
</evidence>
<name>K9ZM61_ANACC</name>
<dbReference type="Gene3D" id="1.10.1200.10">
    <property type="entry name" value="ACP-like"/>
    <property type="match status" value="1"/>
</dbReference>
<keyword evidence="1" id="KW-0596">Phosphopantetheine</keyword>
<evidence type="ECO:0000256" key="2">
    <source>
        <dbReference type="ARBA" id="ARBA00022553"/>
    </source>
</evidence>
<protein>
    <submittedName>
        <fullName evidence="4">Phosphopantetheine-binding protein</fullName>
    </submittedName>
</protein>
<proteinExistence type="predicted"/>
<dbReference type="InterPro" id="IPR036736">
    <property type="entry name" value="ACP-like_sf"/>
</dbReference>
<dbReference type="PROSITE" id="PS00012">
    <property type="entry name" value="PHOSPHOPANTETHEINE"/>
    <property type="match status" value="1"/>
</dbReference>
<dbReference type="PATRIC" id="fig|272123.3.peg.4921"/>
<evidence type="ECO:0000313" key="5">
    <source>
        <dbReference type="Proteomes" id="UP000010474"/>
    </source>
</evidence>
<dbReference type="Proteomes" id="UP000010474">
    <property type="component" value="Chromosome"/>
</dbReference>
<dbReference type="PROSITE" id="PS50075">
    <property type="entry name" value="CARRIER"/>
    <property type="match status" value="1"/>
</dbReference>
<dbReference type="KEGG" id="acy:Anacy_4519"/>
<dbReference type="Pfam" id="PF00550">
    <property type="entry name" value="PP-binding"/>
    <property type="match status" value="1"/>
</dbReference>